<evidence type="ECO:0000259" key="3">
    <source>
        <dbReference type="Pfam" id="PF00501"/>
    </source>
</evidence>
<keyword evidence="6" id="KW-1185">Reference proteome</keyword>
<proteinExistence type="inferred from homology"/>
<dbReference type="Pfam" id="PF13193">
    <property type="entry name" value="AMP-binding_C"/>
    <property type="match status" value="1"/>
</dbReference>
<dbReference type="Proteomes" id="UP000619788">
    <property type="component" value="Unassembled WGS sequence"/>
</dbReference>
<evidence type="ECO:0000313" key="5">
    <source>
        <dbReference type="EMBL" id="GIH95145.1"/>
    </source>
</evidence>
<sequence>MFNLAVILRESAAAVPGRDAVRHPAGAMTYAELDASSDAVAEGLAALGVQPGDAVALQLPNIPQFVVTYFGILKAGAVVVPLNPLLKAREVSYSLRNSLARALVTWEGAAGEAALGAEEAGVKDVFVVGAPARAARPYAELPRPVAGTRPIAAREASDTAAIVFTSGTTGAPKGAELTHFQLYMNADIPGRLFDVRPDDVALAILPLFHVFGLSSILNVCVRFGCTLSLVPRFDAKAALEAIQRDRVTIYEGVPTMFVALLDHPELDRYDTSSLRVAISGGQAIPAHVMDAFEERFGLIILEGYGLTETASTTTFNISAQERRAYSVGKPIWGTESQVWDEHGDRLPPGREHIGEIVTRGFHVMKGYHRRPEATAEVMSGGWLHTGDLGYVDEDGFFFIVDRKKELIIRGGYNVYPREVEEVLYTHPAVAEAAVIGVPDVRLGEEVKAFAALKPGASATAEELIAHCRDRMAAYKYPRQVEIRDTLPKTANGKIAKLDLKPSA</sequence>
<reference evidence="5 6" key="1">
    <citation type="submission" date="2021-01" db="EMBL/GenBank/DDBJ databases">
        <title>Whole genome shotgun sequence of Planobispora siamensis NBRC 107568.</title>
        <authorList>
            <person name="Komaki H."/>
            <person name="Tamura T."/>
        </authorList>
    </citation>
    <scope>NUCLEOTIDE SEQUENCE [LARGE SCALE GENOMIC DNA]</scope>
    <source>
        <strain evidence="5 6">NBRC 107568</strain>
    </source>
</reference>
<dbReference type="InterPro" id="IPR020845">
    <property type="entry name" value="AMP-binding_CS"/>
</dbReference>
<dbReference type="GO" id="GO:0031956">
    <property type="term" value="F:medium-chain fatty acid-CoA ligase activity"/>
    <property type="evidence" value="ECO:0007669"/>
    <property type="project" value="TreeGrafter"/>
</dbReference>
<dbReference type="Gene3D" id="3.40.50.12780">
    <property type="entry name" value="N-terminal domain of ligase-like"/>
    <property type="match status" value="1"/>
</dbReference>
<dbReference type="Pfam" id="PF00501">
    <property type="entry name" value="AMP-binding"/>
    <property type="match status" value="1"/>
</dbReference>
<dbReference type="InterPro" id="IPR000873">
    <property type="entry name" value="AMP-dep_synth/lig_dom"/>
</dbReference>
<feature type="domain" description="AMP-dependent synthetase/ligase" evidence="3">
    <location>
        <begin position="9"/>
        <end position="368"/>
    </location>
</feature>
<dbReference type="AlphaFoldDB" id="A0A8J3SL50"/>
<dbReference type="GO" id="GO:0006631">
    <property type="term" value="P:fatty acid metabolic process"/>
    <property type="evidence" value="ECO:0007669"/>
    <property type="project" value="TreeGrafter"/>
</dbReference>
<dbReference type="CDD" id="cd05936">
    <property type="entry name" value="FC-FACS_FadD_like"/>
    <property type="match status" value="1"/>
</dbReference>
<feature type="domain" description="AMP-binding enzyme C-terminal" evidence="4">
    <location>
        <begin position="418"/>
        <end position="493"/>
    </location>
</feature>
<accession>A0A8J3SL50</accession>
<evidence type="ECO:0000313" key="6">
    <source>
        <dbReference type="Proteomes" id="UP000619788"/>
    </source>
</evidence>
<comment type="similarity">
    <text evidence="1">Belongs to the ATP-dependent AMP-binding enzyme family.</text>
</comment>
<dbReference type="SUPFAM" id="SSF56801">
    <property type="entry name" value="Acetyl-CoA synthetase-like"/>
    <property type="match status" value="1"/>
</dbReference>
<dbReference type="PANTHER" id="PTHR43201">
    <property type="entry name" value="ACYL-COA SYNTHETASE"/>
    <property type="match status" value="1"/>
</dbReference>
<name>A0A8J3SL50_9ACTN</name>
<organism evidence="5 6">
    <name type="scientific">Planobispora siamensis</name>
    <dbReference type="NCBI Taxonomy" id="936338"/>
    <lineage>
        <taxon>Bacteria</taxon>
        <taxon>Bacillati</taxon>
        <taxon>Actinomycetota</taxon>
        <taxon>Actinomycetes</taxon>
        <taxon>Streptosporangiales</taxon>
        <taxon>Streptosporangiaceae</taxon>
        <taxon>Planobispora</taxon>
    </lineage>
</organism>
<gene>
    <name evidence="5" type="ORF">Psi01_57750</name>
</gene>
<dbReference type="InterPro" id="IPR025110">
    <property type="entry name" value="AMP-bd_C"/>
</dbReference>
<dbReference type="InterPro" id="IPR045851">
    <property type="entry name" value="AMP-bd_C_sf"/>
</dbReference>
<evidence type="ECO:0000256" key="1">
    <source>
        <dbReference type="ARBA" id="ARBA00006432"/>
    </source>
</evidence>
<protein>
    <submittedName>
        <fullName evidence="5">Long-chain-fatty-acid--CoA ligase</fullName>
    </submittedName>
</protein>
<comment type="caution">
    <text evidence="5">The sequence shown here is derived from an EMBL/GenBank/DDBJ whole genome shotgun (WGS) entry which is preliminary data.</text>
</comment>
<evidence type="ECO:0000259" key="4">
    <source>
        <dbReference type="Pfam" id="PF13193"/>
    </source>
</evidence>
<dbReference type="FunFam" id="3.30.300.30:FF:000008">
    <property type="entry name" value="2,3-dihydroxybenzoate-AMP ligase"/>
    <property type="match status" value="1"/>
</dbReference>
<dbReference type="InterPro" id="IPR042099">
    <property type="entry name" value="ANL_N_sf"/>
</dbReference>
<dbReference type="RefSeq" id="WP_204067244.1">
    <property type="nucleotide sequence ID" value="NZ_BOOJ01000051.1"/>
</dbReference>
<dbReference type="PANTHER" id="PTHR43201:SF5">
    <property type="entry name" value="MEDIUM-CHAIN ACYL-COA LIGASE ACSF2, MITOCHONDRIAL"/>
    <property type="match status" value="1"/>
</dbReference>
<dbReference type="Gene3D" id="3.30.300.30">
    <property type="match status" value="1"/>
</dbReference>
<keyword evidence="2 5" id="KW-0436">Ligase</keyword>
<evidence type="ECO:0000256" key="2">
    <source>
        <dbReference type="ARBA" id="ARBA00022598"/>
    </source>
</evidence>
<dbReference type="EMBL" id="BOOJ01000051">
    <property type="protein sequence ID" value="GIH95145.1"/>
    <property type="molecule type" value="Genomic_DNA"/>
</dbReference>
<dbReference type="NCBIfam" id="NF004837">
    <property type="entry name" value="PRK06187.1"/>
    <property type="match status" value="1"/>
</dbReference>
<dbReference type="PROSITE" id="PS00455">
    <property type="entry name" value="AMP_BINDING"/>
    <property type="match status" value="1"/>
</dbReference>